<keyword evidence="1" id="KW-0812">Transmembrane</keyword>
<dbReference type="AlphaFoldDB" id="A0A2P2JK80"/>
<accession>A0A2P2JK80</accession>
<reference evidence="2" key="1">
    <citation type="submission" date="2018-02" db="EMBL/GenBank/DDBJ databases">
        <title>Rhizophora mucronata_Transcriptome.</title>
        <authorList>
            <person name="Meera S.P."/>
            <person name="Sreeshan A."/>
            <person name="Augustine A."/>
        </authorList>
    </citation>
    <scope>NUCLEOTIDE SEQUENCE</scope>
    <source>
        <tissue evidence="2">Leaf</tissue>
    </source>
</reference>
<evidence type="ECO:0000256" key="1">
    <source>
        <dbReference type="SAM" id="Phobius"/>
    </source>
</evidence>
<keyword evidence="1" id="KW-1133">Transmembrane helix</keyword>
<keyword evidence="1" id="KW-0472">Membrane</keyword>
<feature type="transmembrane region" description="Helical" evidence="1">
    <location>
        <begin position="20"/>
        <end position="37"/>
    </location>
</feature>
<proteinExistence type="predicted"/>
<organism evidence="2">
    <name type="scientific">Rhizophora mucronata</name>
    <name type="common">Asiatic mangrove</name>
    <dbReference type="NCBI Taxonomy" id="61149"/>
    <lineage>
        <taxon>Eukaryota</taxon>
        <taxon>Viridiplantae</taxon>
        <taxon>Streptophyta</taxon>
        <taxon>Embryophyta</taxon>
        <taxon>Tracheophyta</taxon>
        <taxon>Spermatophyta</taxon>
        <taxon>Magnoliopsida</taxon>
        <taxon>eudicotyledons</taxon>
        <taxon>Gunneridae</taxon>
        <taxon>Pentapetalae</taxon>
        <taxon>rosids</taxon>
        <taxon>fabids</taxon>
        <taxon>Malpighiales</taxon>
        <taxon>Rhizophoraceae</taxon>
        <taxon>Rhizophora</taxon>
    </lineage>
</organism>
<evidence type="ECO:0000313" key="2">
    <source>
        <dbReference type="EMBL" id="MBW93864.1"/>
    </source>
</evidence>
<protein>
    <submittedName>
        <fullName evidence="2">Cation/calcium exchanger 5</fullName>
    </submittedName>
</protein>
<sequence>MASSTTFPFTFASSRDDLSFQFLAFLCLFFCSFMFLSKRRNPISLLLPLSSPIT</sequence>
<dbReference type="EMBL" id="GGEC01013381">
    <property type="protein sequence ID" value="MBW93864.1"/>
    <property type="molecule type" value="Transcribed_RNA"/>
</dbReference>
<name>A0A2P2JK80_RHIMU</name>